<dbReference type="PROSITE" id="PS51383">
    <property type="entry name" value="YJEF_C_3"/>
    <property type="match status" value="1"/>
</dbReference>
<comment type="caution">
    <text evidence="8">The sequence shown here is derived from an EMBL/GenBank/DDBJ whole genome shotgun (WGS) entry which is preliminary data.</text>
</comment>
<evidence type="ECO:0000256" key="6">
    <source>
        <dbReference type="HAMAP-Rule" id="MF_03157"/>
    </source>
</evidence>
<accession>A0AAD1UMV7</accession>
<dbReference type="InterPro" id="IPR000631">
    <property type="entry name" value="CARKD"/>
</dbReference>
<dbReference type="InterPro" id="IPR029056">
    <property type="entry name" value="Ribokinase-like"/>
</dbReference>
<protein>
    <recommendedName>
        <fullName evidence="6">ATP-dependent (S)-NAD(P)H-hydrate dehydratase</fullName>
        <ecNumber evidence="6">4.2.1.93</ecNumber>
    </recommendedName>
    <alternativeName>
        <fullName evidence="6">ATP-dependent NAD(P)HX dehydratase</fullName>
    </alternativeName>
</protein>
<keyword evidence="4 6" id="KW-0520">NAD</keyword>
<evidence type="ECO:0000256" key="5">
    <source>
        <dbReference type="ARBA" id="ARBA00023239"/>
    </source>
</evidence>
<comment type="cofactor">
    <cofactor evidence="6">
        <name>Mg(2+)</name>
        <dbReference type="ChEBI" id="CHEBI:18420"/>
    </cofactor>
</comment>
<evidence type="ECO:0000256" key="4">
    <source>
        <dbReference type="ARBA" id="ARBA00023027"/>
    </source>
</evidence>
<feature type="binding site" evidence="6">
    <location>
        <begin position="188"/>
        <end position="194"/>
    </location>
    <ligand>
        <name>(6S)-NADPHX</name>
        <dbReference type="ChEBI" id="CHEBI:64076"/>
    </ligand>
</feature>
<comment type="similarity">
    <text evidence="6">Belongs to the NnrD/CARKD family.</text>
</comment>
<feature type="binding site" evidence="6">
    <location>
        <begin position="268"/>
        <end position="277"/>
    </location>
    <ligand>
        <name>ATP</name>
        <dbReference type="ChEBI" id="CHEBI:30616"/>
    </ligand>
</feature>
<dbReference type="Proteomes" id="UP001295684">
    <property type="component" value="Unassembled WGS sequence"/>
</dbReference>
<dbReference type="GO" id="GO:0110051">
    <property type="term" value="P:metabolite repair"/>
    <property type="evidence" value="ECO:0007669"/>
    <property type="project" value="TreeGrafter"/>
</dbReference>
<feature type="binding site" evidence="6">
    <location>
        <begin position="249"/>
        <end position="253"/>
    </location>
    <ligand>
        <name>ATP</name>
        <dbReference type="ChEBI" id="CHEBI:30616"/>
    </ligand>
</feature>
<dbReference type="HAMAP" id="MF_01965">
    <property type="entry name" value="NADHX_dehydratase"/>
    <property type="match status" value="1"/>
</dbReference>
<dbReference type="InterPro" id="IPR017953">
    <property type="entry name" value="Carbohydrate_kinase_pred_CS"/>
</dbReference>
<comment type="catalytic activity">
    <reaction evidence="6">
        <text>(6S)-NADPHX + ATP = ADP + phosphate + NADPH + H(+)</text>
        <dbReference type="Rhea" id="RHEA:32231"/>
        <dbReference type="ChEBI" id="CHEBI:15378"/>
        <dbReference type="ChEBI" id="CHEBI:30616"/>
        <dbReference type="ChEBI" id="CHEBI:43474"/>
        <dbReference type="ChEBI" id="CHEBI:57783"/>
        <dbReference type="ChEBI" id="CHEBI:64076"/>
        <dbReference type="ChEBI" id="CHEBI:456216"/>
        <dbReference type="EC" id="4.2.1.93"/>
    </reaction>
</comment>
<dbReference type="SUPFAM" id="SSF53613">
    <property type="entry name" value="Ribokinase-like"/>
    <property type="match status" value="1"/>
</dbReference>
<dbReference type="EC" id="4.2.1.93" evidence="6"/>
<name>A0AAD1UMV7_EUPCR</name>
<comment type="catalytic activity">
    <reaction evidence="6">
        <text>(6S)-NADHX + ATP = ADP + phosphate + NADH + H(+)</text>
        <dbReference type="Rhea" id="RHEA:19017"/>
        <dbReference type="ChEBI" id="CHEBI:15378"/>
        <dbReference type="ChEBI" id="CHEBI:30616"/>
        <dbReference type="ChEBI" id="CHEBI:43474"/>
        <dbReference type="ChEBI" id="CHEBI:57945"/>
        <dbReference type="ChEBI" id="CHEBI:64074"/>
        <dbReference type="ChEBI" id="CHEBI:456216"/>
        <dbReference type="EC" id="4.2.1.93"/>
    </reaction>
</comment>
<dbReference type="GO" id="GO:0047453">
    <property type="term" value="F:ATP-dependent NAD(P)H-hydrate dehydratase activity"/>
    <property type="evidence" value="ECO:0007669"/>
    <property type="project" value="UniProtKB-UniRule"/>
</dbReference>
<feature type="domain" description="YjeF C-terminal" evidence="7">
    <location>
        <begin position="13"/>
        <end position="354"/>
    </location>
</feature>
<evidence type="ECO:0000313" key="9">
    <source>
        <dbReference type="Proteomes" id="UP001295684"/>
    </source>
</evidence>
<evidence type="ECO:0000256" key="2">
    <source>
        <dbReference type="ARBA" id="ARBA00022840"/>
    </source>
</evidence>
<dbReference type="EMBL" id="CAMPGE010012992">
    <property type="protein sequence ID" value="CAI2371744.1"/>
    <property type="molecule type" value="Genomic_DNA"/>
</dbReference>
<dbReference type="PANTHER" id="PTHR12592:SF0">
    <property type="entry name" value="ATP-DEPENDENT (S)-NAD(P)H-HYDRATE DEHYDRATASE"/>
    <property type="match status" value="1"/>
</dbReference>
<reference evidence="8" key="1">
    <citation type="submission" date="2023-07" db="EMBL/GenBank/DDBJ databases">
        <authorList>
            <consortium name="AG Swart"/>
            <person name="Singh M."/>
            <person name="Singh A."/>
            <person name="Seah K."/>
            <person name="Emmerich C."/>
        </authorList>
    </citation>
    <scope>NUCLEOTIDE SEQUENCE</scope>
    <source>
        <strain evidence="8">DP1</strain>
    </source>
</reference>
<keyword evidence="2 6" id="KW-0067">ATP-binding</keyword>
<dbReference type="Pfam" id="PF01256">
    <property type="entry name" value="Carb_kinase"/>
    <property type="match status" value="1"/>
</dbReference>
<sequence>METFATKATRSSLVRDILKLFPKLGGVGHKGQSGKLVVLGGSKDYTGAPFYAAISSIRAGGDLCKVLATAEASPIIKGYSPELIVTPYDEIDFSKDESQEKIDTLKSKLKFYHTLVMGCGLGIDGEMKQKNDPIMLKQLMTHAAETNMMLVGDADFCHYLKSSKIVMDLYTSPDEALRIPERTILTPNIMEFKRIWNSLYSEDYDPEYSLIDLYESLSEDIGELDLSLSISQDVTRVANSLNGATILKKGLVDIISDGNRVFYVKTKGSLKRCGGQGDVLAGTIGTYAYYAKLVKENEETVLESFTKEENPLLLAAVAGSVITRMACSAAFEMKGRSLALPDILENYRVEEYLESLKSSI</sequence>
<keyword evidence="3" id="KW-0521">NADP</keyword>
<keyword evidence="5 6" id="KW-0456">Lyase</keyword>
<dbReference type="CDD" id="cd01171">
    <property type="entry name" value="YXKO-related"/>
    <property type="match status" value="1"/>
</dbReference>
<dbReference type="PROSITE" id="PS01050">
    <property type="entry name" value="YJEF_C_2"/>
    <property type="match status" value="1"/>
</dbReference>
<dbReference type="PANTHER" id="PTHR12592">
    <property type="entry name" value="ATP-DEPENDENT (S)-NAD(P)H-HYDRATE DEHYDRATASE FAMILY MEMBER"/>
    <property type="match status" value="1"/>
</dbReference>
<comment type="function">
    <text evidence="6">Catalyzes the dehydration of the S-form of NAD(P)HX at the expense of ATP, which is converted to ADP. Together with NAD(P)HX epimerase, which catalyzes the epimerization of the S- and R-forms, the enzyme allows the repair of both epimers of NAD(P)HX, a damaged form of NAD(P)H that is a result of enzymatic or heat-dependent hydration.</text>
</comment>
<keyword evidence="6" id="KW-0597">Phosphoprotein</keyword>
<dbReference type="GO" id="GO:0005524">
    <property type="term" value="F:ATP binding"/>
    <property type="evidence" value="ECO:0007669"/>
    <property type="project" value="UniProtKB-KW"/>
</dbReference>
<dbReference type="GO" id="GO:0046496">
    <property type="term" value="P:nicotinamide nucleotide metabolic process"/>
    <property type="evidence" value="ECO:0007669"/>
    <property type="project" value="UniProtKB-UniRule"/>
</dbReference>
<evidence type="ECO:0000256" key="1">
    <source>
        <dbReference type="ARBA" id="ARBA00022741"/>
    </source>
</evidence>
<keyword evidence="9" id="KW-1185">Reference proteome</keyword>
<organism evidence="8 9">
    <name type="scientific">Euplotes crassus</name>
    <dbReference type="NCBI Taxonomy" id="5936"/>
    <lineage>
        <taxon>Eukaryota</taxon>
        <taxon>Sar</taxon>
        <taxon>Alveolata</taxon>
        <taxon>Ciliophora</taxon>
        <taxon>Intramacronucleata</taxon>
        <taxon>Spirotrichea</taxon>
        <taxon>Hypotrichia</taxon>
        <taxon>Euplotida</taxon>
        <taxon>Euplotidae</taxon>
        <taxon>Moneuplotes</taxon>
    </lineage>
</organism>
<evidence type="ECO:0000259" key="7">
    <source>
        <dbReference type="PROSITE" id="PS51383"/>
    </source>
</evidence>
<proteinExistence type="inferred from homology"/>
<dbReference type="Gene3D" id="3.40.1190.20">
    <property type="match status" value="1"/>
</dbReference>
<feature type="binding site" evidence="6">
    <location>
        <position position="278"/>
    </location>
    <ligand>
        <name>(6S)-NADPHX</name>
        <dbReference type="ChEBI" id="CHEBI:64076"/>
    </ligand>
</feature>
<evidence type="ECO:0000256" key="3">
    <source>
        <dbReference type="ARBA" id="ARBA00022857"/>
    </source>
</evidence>
<keyword evidence="1 6" id="KW-0547">Nucleotide-binding</keyword>
<feature type="binding site" evidence="6">
    <location>
        <position position="120"/>
    </location>
    <ligand>
        <name>(6S)-NADPHX</name>
        <dbReference type="ChEBI" id="CHEBI:64076"/>
    </ligand>
</feature>
<gene>
    <name evidence="8" type="ORF">ECRASSUSDP1_LOCUS13069</name>
</gene>
<dbReference type="AlphaFoldDB" id="A0AAD1UMV7"/>
<evidence type="ECO:0000313" key="8">
    <source>
        <dbReference type="EMBL" id="CAI2371744.1"/>
    </source>
</evidence>